<accession>A0A511ZEZ5</accession>
<dbReference type="Gene3D" id="3.20.20.210">
    <property type="match status" value="1"/>
</dbReference>
<comment type="caution">
    <text evidence="2">The sequence shown here is derived from an EMBL/GenBank/DDBJ whole genome shotgun (WGS) entry which is preliminary data.</text>
</comment>
<evidence type="ECO:0000259" key="1">
    <source>
        <dbReference type="Pfam" id="PF01717"/>
    </source>
</evidence>
<dbReference type="Pfam" id="PF01717">
    <property type="entry name" value="Meth_synt_2"/>
    <property type="match status" value="1"/>
</dbReference>
<protein>
    <submittedName>
        <fullName evidence="2">5-methyltetrahydropteroyltriglutamate--homocysteine methyltransferase</fullName>
    </submittedName>
</protein>
<evidence type="ECO:0000313" key="3">
    <source>
        <dbReference type="Proteomes" id="UP000321558"/>
    </source>
</evidence>
<dbReference type="RefSeq" id="WP_147208867.1">
    <property type="nucleotide sequence ID" value="NZ_BJYM01000003.1"/>
</dbReference>
<dbReference type="Proteomes" id="UP000321558">
    <property type="component" value="Unassembled WGS sequence"/>
</dbReference>
<dbReference type="STRING" id="582851.GCA_900162665_04421"/>
<dbReference type="PANTHER" id="PTHR43844:SF1">
    <property type="entry name" value="METHIONINE SYNTHASE"/>
    <property type="match status" value="1"/>
</dbReference>
<feature type="domain" description="Cobalamin-independent methionine synthase MetE C-terminal/archaeal" evidence="1">
    <location>
        <begin position="166"/>
        <end position="349"/>
    </location>
</feature>
<gene>
    <name evidence="2" type="ORF">OSO01_07580</name>
</gene>
<reference evidence="2 3" key="1">
    <citation type="submission" date="2019-07" db="EMBL/GenBank/DDBJ databases">
        <title>Whole genome shotgun sequence of Oceanobacillus sojae NBRC 105379.</title>
        <authorList>
            <person name="Hosoyama A."/>
            <person name="Uohara A."/>
            <person name="Ohji S."/>
            <person name="Ichikawa N."/>
        </authorList>
    </citation>
    <scope>NUCLEOTIDE SEQUENCE [LARGE SCALE GENOMIC DNA]</scope>
    <source>
        <strain evidence="2 3">NBRC 105379</strain>
    </source>
</reference>
<organism evidence="2 3">
    <name type="scientific">Oceanobacillus sojae</name>
    <dbReference type="NCBI Taxonomy" id="582851"/>
    <lineage>
        <taxon>Bacteria</taxon>
        <taxon>Bacillati</taxon>
        <taxon>Bacillota</taxon>
        <taxon>Bacilli</taxon>
        <taxon>Bacillales</taxon>
        <taxon>Bacillaceae</taxon>
        <taxon>Oceanobacillus</taxon>
    </lineage>
</organism>
<dbReference type="CDD" id="cd03311">
    <property type="entry name" value="CIMS_C_terminal_like"/>
    <property type="match status" value="1"/>
</dbReference>
<dbReference type="EMBL" id="BJYM01000003">
    <property type="protein sequence ID" value="GEN86019.1"/>
    <property type="molecule type" value="Genomic_DNA"/>
</dbReference>
<sequence length="380" mass="43431">MTSKLPLKADHVGSFLRTDPVKQARASYANGEINRAALREVEDQEIEKLVKKQIDVGLKAITDGDFRRSFWHLDFFVSLKGIEKVEIDSGLQFADGVEVRRVSYEIKDKIEFDENNALINDFLYLNDLVKKYGDGTQVAKVAIPAPGVIFYRNVTEDEKKVYADARALFRDLGKAYREVIRQLYNAGCRYIQFDETTLTTFADENFVSLMTGITDLSKEEVLQLIIDATNYALEDKPADLLVSVHMCRGNFKSKHIHADGGYDYVAPSFDKLKYDAFFLEYDNERSGDFKPLENIQRRDAEVVLGVFTSKFPELEDEDVINRRIKEASQYIPLENIAVSPQCGFASTEEGNILTEEEQWNKMKHIIQIAENVWDKASIDK</sequence>
<evidence type="ECO:0000313" key="2">
    <source>
        <dbReference type="EMBL" id="GEN86019.1"/>
    </source>
</evidence>
<dbReference type="SUPFAM" id="SSF51726">
    <property type="entry name" value="UROD/MetE-like"/>
    <property type="match status" value="1"/>
</dbReference>
<keyword evidence="2" id="KW-0808">Transferase</keyword>
<dbReference type="AlphaFoldDB" id="A0A511ZEZ5"/>
<dbReference type="InterPro" id="IPR038071">
    <property type="entry name" value="UROD/MetE-like_sf"/>
</dbReference>
<proteinExistence type="predicted"/>
<keyword evidence="2" id="KW-0489">Methyltransferase</keyword>
<dbReference type="InterPro" id="IPR002629">
    <property type="entry name" value="Met_Synth_C/arc"/>
</dbReference>
<name>A0A511ZEZ5_9BACI</name>
<dbReference type="NCBIfam" id="NF005085">
    <property type="entry name" value="PRK06520.1"/>
    <property type="match status" value="1"/>
</dbReference>
<keyword evidence="3" id="KW-1185">Reference proteome</keyword>
<dbReference type="GO" id="GO:0032259">
    <property type="term" value="P:methylation"/>
    <property type="evidence" value="ECO:0007669"/>
    <property type="project" value="UniProtKB-KW"/>
</dbReference>
<dbReference type="PANTHER" id="PTHR43844">
    <property type="entry name" value="METHIONINE SYNTHASE"/>
    <property type="match status" value="1"/>
</dbReference>
<dbReference type="GO" id="GO:0009086">
    <property type="term" value="P:methionine biosynthetic process"/>
    <property type="evidence" value="ECO:0007669"/>
    <property type="project" value="InterPro"/>
</dbReference>
<dbReference type="OrthoDB" id="6430685at2"/>
<dbReference type="GO" id="GO:0008270">
    <property type="term" value="F:zinc ion binding"/>
    <property type="evidence" value="ECO:0007669"/>
    <property type="project" value="InterPro"/>
</dbReference>
<dbReference type="GO" id="GO:0003871">
    <property type="term" value="F:5-methyltetrahydropteroyltriglutamate-homocysteine S-methyltransferase activity"/>
    <property type="evidence" value="ECO:0007669"/>
    <property type="project" value="InterPro"/>
</dbReference>